<evidence type="ECO:0000256" key="2">
    <source>
        <dbReference type="ARBA" id="ARBA00022618"/>
    </source>
</evidence>
<feature type="binding site" evidence="7">
    <location>
        <position position="485"/>
    </location>
    <ligand>
        <name>meso-2,6-diaminopimelate</name>
        <dbReference type="ChEBI" id="CHEBI:57791"/>
    </ligand>
</feature>
<evidence type="ECO:0000256" key="1">
    <source>
        <dbReference type="ARBA" id="ARBA00005898"/>
    </source>
</evidence>
<keyword evidence="7" id="KW-0460">Magnesium</keyword>
<evidence type="ECO:0000313" key="14">
    <source>
        <dbReference type="Proteomes" id="UP000292939"/>
    </source>
</evidence>
<dbReference type="Pfam" id="PF02875">
    <property type="entry name" value="Mur_ligase_C"/>
    <property type="match status" value="1"/>
</dbReference>
<evidence type="ECO:0000259" key="11">
    <source>
        <dbReference type="Pfam" id="PF02875"/>
    </source>
</evidence>
<keyword evidence="7" id="KW-0547">Nucleotide-binding</keyword>
<dbReference type="NCBIfam" id="NF001126">
    <property type="entry name" value="PRK00139.1-4"/>
    <property type="match status" value="1"/>
</dbReference>
<evidence type="ECO:0000256" key="3">
    <source>
        <dbReference type="ARBA" id="ARBA00022960"/>
    </source>
</evidence>
<feature type="binding site" evidence="7">
    <location>
        <begin position="127"/>
        <end position="133"/>
    </location>
    <ligand>
        <name>ATP</name>
        <dbReference type="ChEBI" id="CHEBI:30616"/>
    </ligand>
</feature>
<comment type="pathway">
    <text evidence="7 8">Cell wall biogenesis; peptidoglycan biosynthesis.</text>
</comment>
<feature type="domain" description="Mur ligase central" evidence="12">
    <location>
        <begin position="125"/>
        <end position="335"/>
    </location>
</feature>
<dbReference type="InterPro" id="IPR004101">
    <property type="entry name" value="Mur_ligase_C"/>
</dbReference>
<feature type="region of interest" description="Disordered" evidence="9">
    <location>
        <begin position="493"/>
        <end position="526"/>
    </location>
</feature>
<dbReference type="InterPro" id="IPR035911">
    <property type="entry name" value="MurE/MurF_N"/>
</dbReference>
<dbReference type="OrthoDB" id="9800958at2"/>
<feature type="domain" description="Mur ligase N-terminal catalytic" evidence="10">
    <location>
        <begin position="29"/>
        <end position="73"/>
    </location>
</feature>
<dbReference type="GO" id="GO:0008765">
    <property type="term" value="F:UDP-N-acetylmuramoylalanyl-D-glutamate-2,6-diaminopimelate ligase activity"/>
    <property type="evidence" value="ECO:0007669"/>
    <property type="project" value="UniProtKB-UniRule"/>
</dbReference>
<dbReference type="GO" id="GO:0008360">
    <property type="term" value="P:regulation of cell shape"/>
    <property type="evidence" value="ECO:0007669"/>
    <property type="project" value="UniProtKB-KW"/>
</dbReference>
<evidence type="ECO:0000259" key="12">
    <source>
        <dbReference type="Pfam" id="PF08245"/>
    </source>
</evidence>
<dbReference type="HAMAP" id="MF_00208">
    <property type="entry name" value="MurE"/>
    <property type="match status" value="1"/>
</dbReference>
<sequence length="526" mass="55773">MTATPVLLHSPELATRWLRERVDPARGQLTTDSRRVGAGDGFIAWPGAARDGRAFVPAALAQGAMACLVDARGLAAFADGLGLDDPARADRIAAYDGPEGLKAASGPIAAGYYGQPSQVLEVLAITGTNGKTSTAWWLAQALSALRPGAPCAMIGTLGVGRVTAAAEEIVATGLTTPDPVLLQQALRRFADQGFSACAVEASSIGIVERRLDGTRIRVALFTNFTQDHLDYHGSMAAYWQAKAALFDWPQLRAAVVNIDDPKGAELASELVTRPDFDLWTCSVRADSSARLRASEIRMTAQGLHFELREGTQTASLQVRTLGTYNVSNLLGVIAALRCLGFPLADAAASGSSLHPVPGRMEFQGGDAMPLAVVDYAHTPDALAQILQALRPLVAQRGGRLWCVFGCGGDRDPIKRPLMGAAAARHADRVVLTSDNPRGESPLAIIEQIRRGLPVDSDAWVEPDRALAITRALADADTPDVVLIAGKGHEDYQETAGVRRPFSDRQEVRAALQARAARQSTSEGARA</sequence>
<evidence type="ECO:0000256" key="7">
    <source>
        <dbReference type="HAMAP-Rule" id="MF_00208"/>
    </source>
</evidence>
<dbReference type="GO" id="GO:0005737">
    <property type="term" value="C:cytoplasm"/>
    <property type="evidence" value="ECO:0007669"/>
    <property type="project" value="UniProtKB-SubCell"/>
</dbReference>
<dbReference type="PANTHER" id="PTHR23135:SF4">
    <property type="entry name" value="UDP-N-ACETYLMURAMOYL-L-ALANYL-D-GLUTAMATE--2,6-DIAMINOPIMELATE LIGASE MURE HOMOLOG, CHLOROPLASTIC"/>
    <property type="match status" value="1"/>
</dbReference>
<evidence type="ECO:0000259" key="10">
    <source>
        <dbReference type="Pfam" id="PF01225"/>
    </source>
</evidence>
<keyword evidence="7 13" id="KW-0436">Ligase</keyword>
<dbReference type="Gene3D" id="3.90.190.20">
    <property type="entry name" value="Mur ligase, C-terminal domain"/>
    <property type="match status" value="1"/>
</dbReference>
<feature type="binding site" evidence="7">
    <location>
        <begin position="175"/>
        <end position="176"/>
    </location>
    <ligand>
        <name>UDP-N-acetyl-alpha-D-muramoyl-L-alanyl-D-glutamate</name>
        <dbReference type="ChEBI" id="CHEBI:83900"/>
    </ligand>
</feature>
<comment type="catalytic activity">
    <reaction evidence="7">
        <text>UDP-N-acetyl-alpha-D-muramoyl-L-alanyl-D-glutamate + meso-2,6-diaminopimelate + ATP = UDP-N-acetyl-alpha-D-muramoyl-L-alanyl-gamma-D-glutamyl-meso-2,6-diaminopimelate + ADP + phosphate + H(+)</text>
        <dbReference type="Rhea" id="RHEA:23676"/>
        <dbReference type="ChEBI" id="CHEBI:15378"/>
        <dbReference type="ChEBI" id="CHEBI:30616"/>
        <dbReference type="ChEBI" id="CHEBI:43474"/>
        <dbReference type="ChEBI" id="CHEBI:57791"/>
        <dbReference type="ChEBI" id="CHEBI:83900"/>
        <dbReference type="ChEBI" id="CHEBI:83905"/>
        <dbReference type="ChEBI" id="CHEBI:456216"/>
        <dbReference type="EC" id="6.3.2.13"/>
    </reaction>
</comment>
<comment type="function">
    <text evidence="7">Catalyzes the addition of meso-diaminopimelic acid to the nucleotide precursor UDP-N-acetylmuramoyl-L-alanyl-D-glutamate (UMAG) in the biosynthesis of bacterial cell-wall peptidoglycan.</text>
</comment>
<feature type="binding site" evidence="7">
    <location>
        <begin position="434"/>
        <end position="437"/>
    </location>
    <ligand>
        <name>meso-2,6-diaminopimelate</name>
        <dbReference type="ChEBI" id="CHEBI:57791"/>
    </ligand>
</feature>
<accession>A0A4P6UIW2</accession>
<keyword evidence="7" id="KW-0067">ATP-binding</keyword>
<dbReference type="Gene3D" id="3.40.1390.10">
    <property type="entry name" value="MurE/MurF, N-terminal domain"/>
    <property type="match status" value="1"/>
</dbReference>
<keyword evidence="4 7" id="KW-0573">Peptidoglycan synthesis</keyword>
<organism evidence="13 14">
    <name type="scientific">Hylemonella gracilis</name>
    <dbReference type="NCBI Taxonomy" id="80880"/>
    <lineage>
        <taxon>Bacteria</taxon>
        <taxon>Pseudomonadati</taxon>
        <taxon>Pseudomonadota</taxon>
        <taxon>Betaproteobacteria</taxon>
        <taxon>Burkholderiales</taxon>
        <taxon>Comamonadaceae</taxon>
        <taxon>Hylemonella</taxon>
    </lineage>
</organism>
<feature type="short sequence motif" description="Meso-diaminopimelate recognition motif" evidence="7">
    <location>
        <begin position="434"/>
        <end position="437"/>
    </location>
</feature>
<dbReference type="InterPro" id="IPR036565">
    <property type="entry name" value="Mur-like_cat_sf"/>
</dbReference>
<dbReference type="RefSeq" id="WP_131278590.1">
    <property type="nucleotide sequence ID" value="NZ_CP031395.1"/>
</dbReference>
<feature type="compositionally biased region" description="Low complexity" evidence="9">
    <location>
        <begin position="508"/>
        <end position="518"/>
    </location>
</feature>
<dbReference type="InterPro" id="IPR000713">
    <property type="entry name" value="Mur_ligase_N"/>
</dbReference>
<dbReference type="EC" id="6.3.2.13" evidence="7"/>
<evidence type="ECO:0000313" key="13">
    <source>
        <dbReference type="EMBL" id="QBK04466.1"/>
    </source>
</evidence>
<feature type="binding site" evidence="7">
    <location>
        <position position="33"/>
    </location>
    <ligand>
        <name>UDP-N-acetyl-alpha-D-muramoyl-L-alanyl-D-glutamate</name>
        <dbReference type="ChEBI" id="CHEBI:83900"/>
    </ligand>
</feature>
<comment type="subcellular location">
    <subcellularLocation>
        <location evidence="7 8">Cytoplasm</location>
    </subcellularLocation>
</comment>
<feature type="binding site" evidence="7">
    <location>
        <position position="489"/>
    </location>
    <ligand>
        <name>meso-2,6-diaminopimelate</name>
        <dbReference type="ChEBI" id="CHEBI:57791"/>
    </ligand>
</feature>
<evidence type="ECO:0000256" key="4">
    <source>
        <dbReference type="ARBA" id="ARBA00022984"/>
    </source>
</evidence>
<dbReference type="PANTHER" id="PTHR23135">
    <property type="entry name" value="MUR LIGASE FAMILY MEMBER"/>
    <property type="match status" value="1"/>
</dbReference>
<keyword evidence="6 7" id="KW-0961">Cell wall biogenesis/degradation</keyword>
<name>A0A4P6UIW2_9BURK</name>
<dbReference type="EMBL" id="CP031395">
    <property type="protein sequence ID" value="QBK04466.1"/>
    <property type="molecule type" value="Genomic_DNA"/>
</dbReference>
<dbReference type="SUPFAM" id="SSF63418">
    <property type="entry name" value="MurE/MurF N-terminal domain"/>
    <property type="match status" value="1"/>
</dbReference>
<reference evidence="13 14" key="1">
    <citation type="submission" date="2018-07" db="EMBL/GenBank/DDBJ databases">
        <title>Exploring interactions and the metabolic potential of the ultra-small soil bacteria Hylemonella gracilis.</title>
        <authorList>
            <person name="Tyc O."/>
            <person name="Kulkarni P."/>
            <person name="Gawehns F."/>
            <person name="Hundscheid M."/>
            <person name="Zweers H."/>
            <person name="Garbeva P."/>
        </authorList>
    </citation>
    <scope>NUCLEOTIDE SEQUENCE [LARGE SCALE GENOMIC DNA]</scope>
    <source>
        <strain evidence="13 14">NS1</strain>
    </source>
</reference>
<keyword evidence="5 7" id="KW-0131">Cell cycle</keyword>
<comment type="similarity">
    <text evidence="1 7">Belongs to the MurCDEF family. MurE subfamily.</text>
</comment>
<feature type="binding site" evidence="7">
    <location>
        <position position="410"/>
    </location>
    <ligand>
        <name>meso-2,6-diaminopimelate</name>
        <dbReference type="ChEBI" id="CHEBI:57791"/>
    </ligand>
</feature>
<dbReference type="InterPro" id="IPR036615">
    <property type="entry name" value="Mur_ligase_C_dom_sf"/>
</dbReference>
<comment type="cofactor">
    <cofactor evidence="7">
        <name>Mg(2+)</name>
        <dbReference type="ChEBI" id="CHEBI:18420"/>
    </cofactor>
</comment>
<dbReference type="InterPro" id="IPR013221">
    <property type="entry name" value="Mur_ligase_cen"/>
</dbReference>
<dbReference type="Pfam" id="PF08245">
    <property type="entry name" value="Mur_ligase_M"/>
    <property type="match status" value="1"/>
</dbReference>
<evidence type="ECO:0000256" key="8">
    <source>
        <dbReference type="RuleBase" id="RU004135"/>
    </source>
</evidence>
<dbReference type="KEGG" id="hgr:DW355_06400"/>
<dbReference type="InterPro" id="IPR005761">
    <property type="entry name" value="UDP-N-AcMur-Glu-dNH2Pim_ligase"/>
</dbReference>
<gene>
    <name evidence="7" type="primary">murE</name>
    <name evidence="13" type="ORF">DW355_06400</name>
</gene>
<dbReference type="Proteomes" id="UP000292939">
    <property type="component" value="Chromosome"/>
</dbReference>
<comment type="PTM">
    <text evidence="7">Carboxylation is probably crucial for Mg(2+) binding and, consequently, for the gamma-phosphate positioning of ATP.</text>
</comment>
<dbReference type="AlphaFoldDB" id="A0A4P6UIW2"/>
<feature type="binding site" evidence="7">
    <location>
        <position position="210"/>
    </location>
    <ligand>
        <name>UDP-N-acetyl-alpha-D-muramoyl-L-alanyl-D-glutamate</name>
        <dbReference type="ChEBI" id="CHEBI:83900"/>
    </ligand>
</feature>
<proteinExistence type="inferred from homology"/>
<feature type="modified residue" description="N6-carboxylysine" evidence="7">
    <location>
        <position position="242"/>
    </location>
</feature>
<dbReference type="SUPFAM" id="SSF53244">
    <property type="entry name" value="MurD-like peptide ligases, peptide-binding domain"/>
    <property type="match status" value="1"/>
</dbReference>
<keyword evidence="2 7" id="KW-0132">Cell division</keyword>
<dbReference type="GO" id="GO:0009252">
    <property type="term" value="P:peptidoglycan biosynthetic process"/>
    <property type="evidence" value="ECO:0007669"/>
    <property type="project" value="UniProtKB-UniRule"/>
</dbReference>
<evidence type="ECO:0000256" key="9">
    <source>
        <dbReference type="SAM" id="MobiDB-lite"/>
    </source>
</evidence>
<dbReference type="GO" id="GO:0000287">
    <property type="term" value="F:magnesium ion binding"/>
    <property type="evidence" value="ECO:0007669"/>
    <property type="project" value="UniProtKB-UniRule"/>
</dbReference>
<dbReference type="UniPathway" id="UPA00219"/>
<feature type="binding site" evidence="7">
    <location>
        <position position="202"/>
    </location>
    <ligand>
        <name>UDP-N-acetyl-alpha-D-muramoyl-L-alanyl-D-glutamate</name>
        <dbReference type="ChEBI" id="CHEBI:83900"/>
    </ligand>
</feature>
<dbReference type="Pfam" id="PF01225">
    <property type="entry name" value="Mur_ligase"/>
    <property type="match status" value="1"/>
</dbReference>
<comment type="caution">
    <text evidence="7">Lacks conserved residue(s) required for the propagation of feature annotation.</text>
</comment>
<dbReference type="GO" id="GO:0051301">
    <property type="term" value="P:cell division"/>
    <property type="evidence" value="ECO:0007669"/>
    <property type="project" value="UniProtKB-KW"/>
</dbReference>
<protein>
    <recommendedName>
        <fullName evidence="7">UDP-N-acetylmuramoyl-L-alanyl-D-glutamate--2,6-diaminopimelate ligase</fullName>
        <ecNumber evidence="7">6.3.2.13</ecNumber>
    </recommendedName>
    <alternativeName>
        <fullName evidence="7">Meso-A2pm-adding enzyme</fullName>
    </alternativeName>
    <alternativeName>
        <fullName evidence="7">Meso-diaminopimelate-adding enzyme</fullName>
    </alternativeName>
    <alternativeName>
        <fullName evidence="7">UDP-MurNAc-L-Ala-D-Glu:meso-diaminopimelate ligase</fullName>
    </alternativeName>
    <alternativeName>
        <fullName evidence="7">UDP-MurNAc-tripeptide synthetase</fullName>
    </alternativeName>
    <alternativeName>
        <fullName evidence="7">UDP-N-acetylmuramyl-tripeptide synthetase</fullName>
    </alternativeName>
</protein>
<dbReference type="SUPFAM" id="SSF53623">
    <property type="entry name" value="MurD-like peptide ligases, catalytic domain"/>
    <property type="match status" value="1"/>
</dbReference>
<feature type="domain" description="Mur ligase C-terminal" evidence="11">
    <location>
        <begin position="358"/>
        <end position="487"/>
    </location>
</feature>
<dbReference type="Gene3D" id="3.40.1190.10">
    <property type="entry name" value="Mur-like, catalytic domain"/>
    <property type="match status" value="1"/>
</dbReference>
<dbReference type="GO" id="GO:0005524">
    <property type="term" value="F:ATP binding"/>
    <property type="evidence" value="ECO:0007669"/>
    <property type="project" value="UniProtKB-UniRule"/>
</dbReference>
<keyword evidence="3 7" id="KW-0133">Cell shape</keyword>
<evidence type="ECO:0000256" key="6">
    <source>
        <dbReference type="ARBA" id="ARBA00023316"/>
    </source>
</evidence>
<dbReference type="GO" id="GO:0071555">
    <property type="term" value="P:cell wall organization"/>
    <property type="evidence" value="ECO:0007669"/>
    <property type="project" value="UniProtKB-KW"/>
</dbReference>
<evidence type="ECO:0000256" key="5">
    <source>
        <dbReference type="ARBA" id="ARBA00023306"/>
    </source>
</evidence>
<keyword evidence="7" id="KW-0963">Cytoplasm</keyword>
<dbReference type="NCBIfam" id="TIGR01085">
    <property type="entry name" value="murE"/>
    <property type="match status" value="1"/>
</dbReference>